<dbReference type="EMBL" id="JARAOO010000003">
    <property type="protein sequence ID" value="KAJ7976145.1"/>
    <property type="molecule type" value="Genomic_DNA"/>
</dbReference>
<organism evidence="1 2">
    <name type="scientific">Quillaja saponaria</name>
    <name type="common">Soap bark tree</name>
    <dbReference type="NCBI Taxonomy" id="32244"/>
    <lineage>
        <taxon>Eukaryota</taxon>
        <taxon>Viridiplantae</taxon>
        <taxon>Streptophyta</taxon>
        <taxon>Embryophyta</taxon>
        <taxon>Tracheophyta</taxon>
        <taxon>Spermatophyta</taxon>
        <taxon>Magnoliopsida</taxon>
        <taxon>eudicotyledons</taxon>
        <taxon>Gunneridae</taxon>
        <taxon>Pentapetalae</taxon>
        <taxon>rosids</taxon>
        <taxon>fabids</taxon>
        <taxon>Fabales</taxon>
        <taxon>Quillajaceae</taxon>
        <taxon>Quillaja</taxon>
    </lineage>
</organism>
<reference evidence="1" key="1">
    <citation type="journal article" date="2023" name="Science">
        <title>Elucidation of the pathway for biosynthesis of saponin adjuvants from the soapbark tree.</title>
        <authorList>
            <person name="Reed J."/>
            <person name="Orme A."/>
            <person name="El-Demerdash A."/>
            <person name="Owen C."/>
            <person name="Martin L.B.B."/>
            <person name="Misra R.C."/>
            <person name="Kikuchi S."/>
            <person name="Rejzek M."/>
            <person name="Martin A.C."/>
            <person name="Harkess A."/>
            <person name="Leebens-Mack J."/>
            <person name="Louveau T."/>
            <person name="Stephenson M.J."/>
            <person name="Osbourn A."/>
        </authorList>
    </citation>
    <scope>NUCLEOTIDE SEQUENCE</scope>
    <source>
        <strain evidence="1">S10</strain>
    </source>
</reference>
<protein>
    <submittedName>
        <fullName evidence="1">GATA zinc finger protein</fullName>
    </submittedName>
</protein>
<evidence type="ECO:0000313" key="2">
    <source>
        <dbReference type="Proteomes" id="UP001163823"/>
    </source>
</evidence>
<dbReference type="KEGG" id="qsa:O6P43_005962"/>
<dbReference type="AlphaFoldDB" id="A0AAD7Q779"/>
<name>A0AAD7Q779_QUISA</name>
<gene>
    <name evidence="1" type="ORF">O6P43_005962</name>
</gene>
<evidence type="ECO:0000313" key="1">
    <source>
        <dbReference type="EMBL" id="KAJ7976145.1"/>
    </source>
</evidence>
<comment type="caution">
    <text evidence="1">The sequence shown here is derived from an EMBL/GenBank/DDBJ whole genome shotgun (WGS) entry which is preliminary data.</text>
</comment>
<dbReference type="SUPFAM" id="SSF52777">
    <property type="entry name" value="CoA-dependent acyltransferases"/>
    <property type="match status" value="1"/>
</dbReference>
<dbReference type="PANTHER" id="PTHR34375:SF3">
    <property type="entry name" value="CONDENSATION DOMAIN-CONTAINING PROTEIN"/>
    <property type="match status" value="1"/>
</dbReference>
<dbReference type="PANTHER" id="PTHR34375">
    <property type="entry name" value="GATA ZINC FINGER PROTEIN-RELATED"/>
    <property type="match status" value="1"/>
</dbReference>
<accession>A0AAD7Q779</accession>
<keyword evidence="2" id="KW-1185">Reference proteome</keyword>
<proteinExistence type="predicted"/>
<dbReference type="Gene3D" id="3.30.559.30">
    <property type="entry name" value="Nonribosomal peptide synthetase, condensation domain"/>
    <property type="match status" value="1"/>
</dbReference>
<sequence>MKKRAGSTGGIQKEIGNKREGSMGIEDLIPNGKAKKRLWAREVDMFSYSVNSLWLTNLKFKDTKSPRSSQVLRLQLDQNETERVLAGCKTRGMKLCGALTAAELIAAHSSKCSSKKYGTVTLTDCRSILEPPLSNHNFWFYHSAILNIHEI</sequence>
<dbReference type="Proteomes" id="UP001163823">
    <property type="component" value="Chromosome 3"/>
</dbReference>